<accession>A0A0D8J4U4</accession>
<dbReference type="STRING" id="1544798.LH29_22090"/>
<dbReference type="EC" id="2.7.2.8" evidence="9"/>
<dbReference type="InterPro" id="IPR001048">
    <property type="entry name" value="Asp/Glu/Uridylate_kinase"/>
</dbReference>
<evidence type="ECO:0000256" key="3">
    <source>
        <dbReference type="ARBA" id="ARBA00022605"/>
    </source>
</evidence>
<evidence type="ECO:0000256" key="4">
    <source>
        <dbReference type="ARBA" id="ARBA00022679"/>
    </source>
</evidence>
<evidence type="ECO:0000256" key="9">
    <source>
        <dbReference type="HAMAP-Rule" id="MF_00082"/>
    </source>
</evidence>
<dbReference type="Gene3D" id="3.40.1160.10">
    <property type="entry name" value="Acetylglutamate kinase-like"/>
    <property type="match status" value="1"/>
</dbReference>
<keyword evidence="4 9" id="KW-0808">Transferase</keyword>
<dbReference type="PANTHER" id="PTHR23342:SF0">
    <property type="entry name" value="N-ACETYLGLUTAMATE SYNTHASE, MITOCHONDRIAL"/>
    <property type="match status" value="1"/>
</dbReference>
<keyword evidence="5 9" id="KW-0547">Nucleotide-binding</keyword>
<evidence type="ECO:0000259" key="10">
    <source>
        <dbReference type="Pfam" id="PF00696"/>
    </source>
</evidence>
<protein>
    <recommendedName>
        <fullName evidence="9">Acetylglutamate kinase</fullName>
        <ecNumber evidence="9">2.7.2.8</ecNumber>
    </recommendedName>
    <alternativeName>
        <fullName evidence="9">N-acetyl-L-glutamate 5-phosphotransferase</fullName>
    </alternativeName>
    <alternativeName>
        <fullName evidence="9">NAG kinase</fullName>
        <shortName evidence="9">NAGK</shortName>
    </alternativeName>
</protein>
<reference evidence="11 12" key="1">
    <citation type="submission" date="2014-09" db="EMBL/GenBank/DDBJ databases">
        <title>Draft Genome Sequence of Draconibacterium sp. JN14CK-3.</title>
        <authorList>
            <person name="Dong C."/>
            <person name="Lai Q."/>
            <person name="Shao Z."/>
        </authorList>
    </citation>
    <scope>NUCLEOTIDE SEQUENCE [LARGE SCALE GENOMIC DNA]</scope>
    <source>
        <strain evidence="11 12">JN14CK-3</strain>
    </source>
</reference>
<proteinExistence type="inferred from homology"/>
<keyword evidence="6 9" id="KW-0418">Kinase</keyword>
<feature type="binding site" evidence="9">
    <location>
        <begin position="41"/>
        <end position="42"/>
    </location>
    <ligand>
        <name>substrate</name>
    </ligand>
</feature>
<dbReference type="GO" id="GO:0042450">
    <property type="term" value="P:L-arginine biosynthetic process via ornithine"/>
    <property type="evidence" value="ECO:0007669"/>
    <property type="project" value="UniProtKB-UniRule"/>
</dbReference>
<keyword evidence="12" id="KW-1185">Reference proteome</keyword>
<dbReference type="PATRIC" id="fig|1544798.3.peg.4598"/>
<gene>
    <name evidence="9" type="primary">argB</name>
    <name evidence="11" type="ORF">LH29_22090</name>
</gene>
<feature type="site" description="Transition state stabilizer" evidence="9">
    <location>
        <position position="9"/>
    </location>
</feature>
<keyword evidence="9" id="KW-0963">Cytoplasm</keyword>
<sequence>MMDRLTIIKVGGKVVEEPESLEALLDQFRKISGNKLLVHGGGRTATEIAKRLGIETKMVDGRRITDADMLEVVTMVYGGLVNKRIVAGLQARDMNAIGLTGADLGLIKAHKRAVQDVDYGFVGDVDDVNARELRMLIDENVIPVVAPLTHDAKGQMLNTNADTIASELAIELSNYFKVYLFYCFEKRGVLTDPNDESSVIYDLNYKLFDQYKTEGVISEGMIPKLDNGFRAKAKGVQEILITNPENIATGRGTRLT</sequence>
<dbReference type="PANTHER" id="PTHR23342">
    <property type="entry name" value="N-ACETYLGLUTAMATE SYNTHASE"/>
    <property type="match status" value="1"/>
</dbReference>
<dbReference type="AlphaFoldDB" id="A0A0D8J4U4"/>
<dbReference type="EMBL" id="JRHC01000007">
    <property type="protein sequence ID" value="KJF41980.1"/>
    <property type="molecule type" value="Genomic_DNA"/>
</dbReference>
<keyword evidence="3 9" id="KW-0028">Amino-acid biosynthesis</keyword>
<dbReference type="InterPro" id="IPR036393">
    <property type="entry name" value="AceGlu_kinase-like_sf"/>
</dbReference>
<dbReference type="InterPro" id="IPR004662">
    <property type="entry name" value="AcgluKinase_fam"/>
</dbReference>
<comment type="subcellular location">
    <subcellularLocation>
        <location evidence="9">Cytoplasm</location>
    </subcellularLocation>
</comment>
<evidence type="ECO:0000313" key="12">
    <source>
        <dbReference type="Proteomes" id="UP000032544"/>
    </source>
</evidence>
<evidence type="ECO:0000256" key="1">
    <source>
        <dbReference type="ARBA" id="ARBA00004828"/>
    </source>
</evidence>
<keyword evidence="2 9" id="KW-0055">Arginine biosynthesis</keyword>
<comment type="similarity">
    <text evidence="9">Belongs to the acetylglutamate kinase family. ArgB subfamily.</text>
</comment>
<dbReference type="SUPFAM" id="SSF53633">
    <property type="entry name" value="Carbamate kinase-like"/>
    <property type="match status" value="1"/>
</dbReference>
<feature type="site" description="Transition state stabilizer" evidence="9">
    <location>
        <position position="224"/>
    </location>
</feature>
<keyword evidence="7 9" id="KW-0067">ATP-binding</keyword>
<evidence type="ECO:0000256" key="2">
    <source>
        <dbReference type="ARBA" id="ARBA00022571"/>
    </source>
</evidence>
<comment type="catalytic activity">
    <reaction evidence="8 9">
        <text>N-acetyl-L-glutamate + ATP = N-acetyl-L-glutamyl 5-phosphate + ADP</text>
        <dbReference type="Rhea" id="RHEA:14629"/>
        <dbReference type="ChEBI" id="CHEBI:30616"/>
        <dbReference type="ChEBI" id="CHEBI:44337"/>
        <dbReference type="ChEBI" id="CHEBI:57936"/>
        <dbReference type="ChEBI" id="CHEBI:456216"/>
        <dbReference type="EC" id="2.7.2.8"/>
    </reaction>
</comment>
<dbReference type="CDD" id="cd04238">
    <property type="entry name" value="AAK_NAGK-like"/>
    <property type="match status" value="1"/>
</dbReference>
<dbReference type="GO" id="GO:0003991">
    <property type="term" value="F:acetylglutamate kinase activity"/>
    <property type="evidence" value="ECO:0007669"/>
    <property type="project" value="UniProtKB-UniRule"/>
</dbReference>
<feature type="binding site" evidence="9">
    <location>
        <position position="63"/>
    </location>
    <ligand>
        <name>substrate</name>
    </ligand>
</feature>
<evidence type="ECO:0000256" key="8">
    <source>
        <dbReference type="ARBA" id="ARBA00048141"/>
    </source>
</evidence>
<dbReference type="InterPro" id="IPR037528">
    <property type="entry name" value="ArgB"/>
</dbReference>
<dbReference type="Proteomes" id="UP000032544">
    <property type="component" value="Unassembled WGS sequence"/>
</dbReference>
<dbReference type="NCBIfam" id="TIGR00761">
    <property type="entry name" value="argB"/>
    <property type="match status" value="1"/>
</dbReference>
<dbReference type="GO" id="GO:0005524">
    <property type="term" value="F:ATP binding"/>
    <property type="evidence" value="ECO:0007669"/>
    <property type="project" value="UniProtKB-UniRule"/>
</dbReference>
<feature type="domain" description="Aspartate/glutamate/uridylate kinase" evidence="10">
    <location>
        <begin position="5"/>
        <end position="243"/>
    </location>
</feature>
<evidence type="ECO:0000313" key="11">
    <source>
        <dbReference type="EMBL" id="KJF41980.1"/>
    </source>
</evidence>
<evidence type="ECO:0000256" key="6">
    <source>
        <dbReference type="ARBA" id="ARBA00022777"/>
    </source>
</evidence>
<evidence type="ECO:0000256" key="7">
    <source>
        <dbReference type="ARBA" id="ARBA00022840"/>
    </source>
</evidence>
<comment type="function">
    <text evidence="9">Catalyzes the ATP-dependent phosphorylation of N-acetyl-L-glutamate.</text>
</comment>
<dbReference type="GO" id="GO:0005737">
    <property type="term" value="C:cytoplasm"/>
    <property type="evidence" value="ECO:0007669"/>
    <property type="project" value="UniProtKB-SubCell"/>
</dbReference>
<comment type="pathway">
    <text evidence="1 9">Amino-acid biosynthesis; L-arginine biosynthesis; N(2)-acetyl-L-ornithine from L-glutamate: step 2/4.</text>
</comment>
<feature type="binding site" evidence="9">
    <location>
        <position position="158"/>
    </location>
    <ligand>
        <name>substrate</name>
    </ligand>
</feature>
<dbReference type="PIRSF" id="PIRSF000728">
    <property type="entry name" value="NAGK"/>
    <property type="match status" value="1"/>
</dbReference>
<evidence type="ECO:0000256" key="5">
    <source>
        <dbReference type="ARBA" id="ARBA00022741"/>
    </source>
</evidence>
<organism evidence="11 12">
    <name type="scientific">Draconibacterium sediminis</name>
    <dbReference type="NCBI Taxonomy" id="1544798"/>
    <lineage>
        <taxon>Bacteria</taxon>
        <taxon>Pseudomonadati</taxon>
        <taxon>Bacteroidota</taxon>
        <taxon>Bacteroidia</taxon>
        <taxon>Marinilabiliales</taxon>
        <taxon>Prolixibacteraceae</taxon>
        <taxon>Draconibacterium</taxon>
    </lineage>
</organism>
<comment type="caution">
    <text evidence="11">The sequence shown here is derived from an EMBL/GenBank/DDBJ whole genome shotgun (WGS) entry which is preliminary data.</text>
</comment>
<name>A0A0D8J4U4_9BACT</name>
<dbReference type="HAMAP" id="MF_00082">
    <property type="entry name" value="ArgB"/>
    <property type="match status" value="1"/>
</dbReference>
<dbReference type="UniPathway" id="UPA00068">
    <property type="reaction ID" value="UER00107"/>
</dbReference>
<dbReference type="Pfam" id="PF00696">
    <property type="entry name" value="AA_kinase"/>
    <property type="match status" value="1"/>
</dbReference>